<reference evidence="1 2" key="1">
    <citation type="submission" date="2017-06" db="EMBL/GenBank/DDBJ databases">
        <authorList>
            <person name="Kim H.J."/>
            <person name="Triplett B.A."/>
        </authorList>
    </citation>
    <scope>NUCLEOTIDE SEQUENCE [LARGE SCALE GENOMIC DNA]</scope>
    <source>
        <strain evidence="1 2">DSM 13116</strain>
    </source>
</reference>
<dbReference type="Proteomes" id="UP000198324">
    <property type="component" value="Unassembled WGS sequence"/>
</dbReference>
<dbReference type="EMBL" id="FZOC01000003">
    <property type="protein sequence ID" value="SNR91622.1"/>
    <property type="molecule type" value="Genomic_DNA"/>
</dbReference>
<accession>A0A239A856</accession>
<organism evidence="1 2">
    <name type="scientific">Humidesulfovibrio mexicanus</name>
    <dbReference type="NCBI Taxonomy" id="147047"/>
    <lineage>
        <taxon>Bacteria</taxon>
        <taxon>Pseudomonadati</taxon>
        <taxon>Thermodesulfobacteriota</taxon>
        <taxon>Desulfovibrionia</taxon>
        <taxon>Desulfovibrionales</taxon>
        <taxon>Desulfovibrionaceae</taxon>
        <taxon>Humidesulfovibrio</taxon>
    </lineage>
</organism>
<sequence length="332" mass="37013">MGGKTVKNILLGLAACLCMIALGWVAAKIAGPPAAHSAAQESQAPTRGFFARLFDRSKRFDLSGLKAWEGKPPHEEINGQMLFDHSGFTAAFKETLGEERYRRFVKEAKPGSIFFGMSVERDGRVLRYDVMSFTDTQPFVAVIFMDPEEGFIDAVWNEGNPGQDARAEMFLHTGEHFPVDLAQVRSGLEHSRLASEKQYAAYLEGEQAKFLGVWSGTFYTRASRTRIHTTRTITVTGDPTKINGLRYKQVELMETSQGIFTCNRSSTLSRTFEGVANVYDGVAVFSPKSMTEPQCGDVPPLKYTYDNGVLVRERAAYPRHEGELCEPLRKVE</sequence>
<name>A0A239A856_9BACT</name>
<dbReference type="AlphaFoldDB" id="A0A239A856"/>
<dbReference type="RefSeq" id="WP_089274046.1">
    <property type="nucleotide sequence ID" value="NZ_FZOC01000003.1"/>
</dbReference>
<evidence type="ECO:0000313" key="1">
    <source>
        <dbReference type="EMBL" id="SNR91622.1"/>
    </source>
</evidence>
<protein>
    <submittedName>
        <fullName evidence="1">Uncharacterized protein</fullName>
    </submittedName>
</protein>
<gene>
    <name evidence="1" type="ORF">SAMN04488503_1893</name>
</gene>
<keyword evidence="2" id="KW-1185">Reference proteome</keyword>
<proteinExistence type="predicted"/>
<evidence type="ECO:0000313" key="2">
    <source>
        <dbReference type="Proteomes" id="UP000198324"/>
    </source>
</evidence>